<sequence>MSEKSALPVILGAMTFGQQGKEQARVHDYETVQQIIDVFGEHGHKEIDTARMYGGGTSEEYLGHLQVRDKYQLSSKIYPFDQSSSALSGGKSSVKHNAQDIEEEINTSLKNLGVSKLKIWYLHAPDRTTDYLETLKALDAQYKQGKFELLGLSNYASWEVAEIATLARVHNLVKPSIYQGVYSAIHRAVEPELFLALRKFGIGFYAYNPLAGGLLTGAVRPDKPVDEGSRFDENRHQGKMYRARYFNDGYFKALDEYAKLASQHSLTQAEVALRWLSHHSLLKREHGDAIIIGASSTKHIKSNLNDLDKGPLPEDLAEAVSALWTSLKPFANNYYR</sequence>
<name>A0A4T0FP72_9BASI</name>
<dbReference type="SUPFAM" id="SSF51430">
    <property type="entry name" value="NAD(P)-linked oxidoreductase"/>
    <property type="match status" value="1"/>
</dbReference>
<dbReference type="OrthoDB" id="2310150at2759"/>
<dbReference type="InterPro" id="IPR018170">
    <property type="entry name" value="Aldo/ket_reductase_CS"/>
</dbReference>
<dbReference type="GO" id="GO:0016491">
    <property type="term" value="F:oxidoreductase activity"/>
    <property type="evidence" value="ECO:0007669"/>
    <property type="project" value="UniProtKB-KW"/>
</dbReference>
<dbReference type="InterPro" id="IPR036812">
    <property type="entry name" value="NAD(P)_OxRdtase_dom_sf"/>
</dbReference>
<dbReference type="Proteomes" id="UP000310189">
    <property type="component" value="Unassembled WGS sequence"/>
</dbReference>
<dbReference type="InterPro" id="IPR023210">
    <property type="entry name" value="NADP_OxRdtase_dom"/>
</dbReference>
<feature type="domain" description="NADP-dependent oxidoreductase" evidence="2">
    <location>
        <begin position="9"/>
        <end position="323"/>
    </location>
</feature>
<dbReference type="PROSITE" id="PS00062">
    <property type="entry name" value="ALDOKETO_REDUCTASE_2"/>
    <property type="match status" value="1"/>
</dbReference>
<evidence type="ECO:0000256" key="1">
    <source>
        <dbReference type="ARBA" id="ARBA00023002"/>
    </source>
</evidence>
<keyword evidence="4" id="KW-1185">Reference proteome</keyword>
<dbReference type="Gene3D" id="3.20.20.100">
    <property type="entry name" value="NADP-dependent oxidoreductase domain"/>
    <property type="match status" value="1"/>
</dbReference>
<comment type="caution">
    <text evidence="3">The sequence shown here is derived from an EMBL/GenBank/DDBJ whole genome shotgun (WGS) entry which is preliminary data.</text>
</comment>
<evidence type="ECO:0000313" key="4">
    <source>
        <dbReference type="Proteomes" id="UP000310189"/>
    </source>
</evidence>
<organism evidence="3 4">
    <name type="scientific">Wallemia hederae</name>
    <dbReference type="NCBI Taxonomy" id="1540922"/>
    <lineage>
        <taxon>Eukaryota</taxon>
        <taxon>Fungi</taxon>
        <taxon>Dikarya</taxon>
        <taxon>Basidiomycota</taxon>
        <taxon>Wallemiomycotina</taxon>
        <taxon>Wallemiomycetes</taxon>
        <taxon>Wallemiales</taxon>
        <taxon>Wallemiaceae</taxon>
        <taxon>Wallemia</taxon>
    </lineage>
</organism>
<evidence type="ECO:0000259" key="2">
    <source>
        <dbReference type="Pfam" id="PF00248"/>
    </source>
</evidence>
<dbReference type="Pfam" id="PF00248">
    <property type="entry name" value="Aldo_ket_red"/>
    <property type="match status" value="1"/>
</dbReference>
<proteinExistence type="predicted"/>
<protein>
    <recommendedName>
        <fullName evidence="2">NADP-dependent oxidoreductase domain-containing protein</fullName>
    </recommendedName>
</protein>
<dbReference type="InterPro" id="IPR050523">
    <property type="entry name" value="AKR_Detox_Biosynth"/>
</dbReference>
<dbReference type="PANTHER" id="PTHR43364:SF4">
    <property type="entry name" value="NAD(P)-LINKED OXIDOREDUCTASE SUPERFAMILY PROTEIN"/>
    <property type="match status" value="1"/>
</dbReference>
<dbReference type="PANTHER" id="PTHR43364">
    <property type="entry name" value="NADH-SPECIFIC METHYLGLYOXAL REDUCTASE-RELATED"/>
    <property type="match status" value="1"/>
</dbReference>
<dbReference type="EMBL" id="SPNW01000021">
    <property type="protein sequence ID" value="TIA90188.1"/>
    <property type="molecule type" value="Genomic_DNA"/>
</dbReference>
<dbReference type="AlphaFoldDB" id="A0A4T0FP72"/>
<reference evidence="3 4" key="1">
    <citation type="submission" date="2019-03" db="EMBL/GenBank/DDBJ databases">
        <title>Sequencing 23 genomes of Wallemia ichthyophaga.</title>
        <authorList>
            <person name="Gostincar C."/>
        </authorList>
    </citation>
    <scope>NUCLEOTIDE SEQUENCE [LARGE SCALE GENOMIC DNA]</scope>
    <source>
        <strain evidence="3 4">EXF-5753</strain>
    </source>
</reference>
<keyword evidence="1" id="KW-0560">Oxidoreductase</keyword>
<accession>A0A4T0FP72</accession>
<gene>
    <name evidence="3" type="ORF">E3P99_01730</name>
</gene>
<evidence type="ECO:0000313" key="3">
    <source>
        <dbReference type="EMBL" id="TIA90188.1"/>
    </source>
</evidence>
<dbReference type="CDD" id="cd19075">
    <property type="entry name" value="AKR_AKR7A1-5"/>
    <property type="match status" value="1"/>
</dbReference>